<dbReference type="PANTHER" id="PTHR31719:SF134">
    <property type="entry name" value="NAC DOMAIN-CONTAINING PROTEIN 104"/>
    <property type="match status" value="1"/>
</dbReference>
<evidence type="ECO:0000256" key="3">
    <source>
        <dbReference type="ARBA" id="ARBA00023163"/>
    </source>
</evidence>
<dbReference type="EMBL" id="CAJGYO010000008">
    <property type="protein sequence ID" value="CAD6250696.1"/>
    <property type="molecule type" value="Genomic_DNA"/>
</dbReference>
<feature type="region of interest" description="Disordered" evidence="5">
    <location>
        <begin position="161"/>
        <end position="180"/>
    </location>
</feature>
<organism evidence="7 8">
    <name type="scientific">Miscanthus lutarioriparius</name>
    <dbReference type="NCBI Taxonomy" id="422564"/>
    <lineage>
        <taxon>Eukaryota</taxon>
        <taxon>Viridiplantae</taxon>
        <taxon>Streptophyta</taxon>
        <taxon>Embryophyta</taxon>
        <taxon>Tracheophyta</taxon>
        <taxon>Spermatophyta</taxon>
        <taxon>Magnoliopsida</taxon>
        <taxon>Liliopsida</taxon>
        <taxon>Poales</taxon>
        <taxon>Poaceae</taxon>
        <taxon>PACMAD clade</taxon>
        <taxon>Panicoideae</taxon>
        <taxon>Andropogonodae</taxon>
        <taxon>Andropogoneae</taxon>
        <taxon>Saccharinae</taxon>
        <taxon>Miscanthus</taxon>
    </lineage>
</organism>
<dbReference type="Proteomes" id="UP000604825">
    <property type="component" value="Unassembled WGS sequence"/>
</dbReference>
<keyword evidence="4" id="KW-0539">Nucleus</keyword>
<feature type="compositionally biased region" description="Low complexity" evidence="5">
    <location>
        <begin position="161"/>
        <end position="172"/>
    </location>
</feature>
<keyword evidence="3" id="KW-0804">Transcription</keyword>
<sequence>MGGATNLPPGFHFFPSDEDLVVHFLRRKVANLPCRPDIVPTILLHRYDPWELNGLHSQPSLYCYICMVKIVCVQQLIIFFQGTALQAGNQWYFFSHAAQSRTSPAGYWNPVGADETVTSSGCIVGVKKTLIFCTGEPFKGFKTNWIMHEYHLQDGGYNVSGSSTPSSSSSSRKSQRKRLHSSTESNSWVICRVFESSCGSQVSFHDEGTELSCLDEVFLSLDDYEEESHYTVK</sequence>
<dbReference type="Pfam" id="PF02365">
    <property type="entry name" value="NAM"/>
    <property type="match status" value="1"/>
</dbReference>
<evidence type="ECO:0000256" key="1">
    <source>
        <dbReference type="ARBA" id="ARBA00023015"/>
    </source>
</evidence>
<evidence type="ECO:0000313" key="7">
    <source>
        <dbReference type="EMBL" id="CAD6250696.1"/>
    </source>
</evidence>
<proteinExistence type="predicted"/>
<dbReference type="InterPro" id="IPR003441">
    <property type="entry name" value="NAC-dom"/>
</dbReference>
<dbReference type="GO" id="GO:0048731">
    <property type="term" value="P:system development"/>
    <property type="evidence" value="ECO:0007669"/>
    <property type="project" value="TreeGrafter"/>
</dbReference>
<evidence type="ECO:0000256" key="5">
    <source>
        <dbReference type="SAM" id="MobiDB-lite"/>
    </source>
</evidence>
<feature type="domain" description="NAC" evidence="6">
    <location>
        <begin position="7"/>
        <end position="196"/>
    </location>
</feature>
<dbReference type="Gene3D" id="2.170.150.80">
    <property type="entry name" value="NAC domain"/>
    <property type="match status" value="1"/>
</dbReference>
<name>A0A811PXS2_9POAL</name>
<dbReference type="GO" id="GO:0003677">
    <property type="term" value="F:DNA binding"/>
    <property type="evidence" value="ECO:0007669"/>
    <property type="project" value="UniProtKB-KW"/>
</dbReference>
<dbReference type="GO" id="GO:0006355">
    <property type="term" value="P:regulation of DNA-templated transcription"/>
    <property type="evidence" value="ECO:0007669"/>
    <property type="project" value="InterPro"/>
</dbReference>
<gene>
    <name evidence="7" type="ORF">NCGR_LOCUS34470</name>
</gene>
<dbReference type="PANTHER" id="PTHR31719">
    <property type="entry name" value="NAC TRANSCRIPTION FACTOR 56"/>
    <property type="match status" value="1"/>
</dbReference>
<keyword evidence="8" id="KW-1185">Reference proteome</keyword>
<dbReference type="PROSITE" id="PS51005">
    <property type="entry name" value="NAC"/>
    <property type="match status" value="1"/>
</dbReference>
<dbReference type="OrthoDB" id="1877845at2759"/>
<keyword evidence="1" id="KW-0805">Transcription regulation</keyword>
<protein>
    <recommendedName>
        <fullName evidence="6">NAC domain-containing protein</fullName>
    </recommendedName>
</protein>
<evidence type="ECO:0000256" key="4">
    <source>
        <dbReference type="ARBA" id="ARBA00023242"/>
    </source>
</evidence>
<evidence type="ECO:0000313" key="8">
    <source>
        <dbReference type="Proteomes" id="UP000604825"/>
    </source>
</evidence>
<evidence type="ECO:0000256" key="2">
    <source>
        <dbReference type="ARBA" id="ARBA00023125"/>
    </source>
</evidence>
<accession>A0A811PXS2</accession>
<dbReference type="SUPFAM" id="SSF101941">
    <property type="entry name" value="NAC domain"/>
    <property type="match status" value="1"/>
</dbReference>
<evidence type="ECO:0000259" key="6">
    <source>
        <dbReference type="PROSITE" id="PS51005"/>
    </source>
</evidence>
<comment type="caution">
    <text evidence="7">The sequence shown here is derived from an EMBL/GenBank/DDBJ whole genome shotgun (WGS) entry which is preliminary data.</text>
</comment>
<dbReference type="InterPro" id="IPR036093">
    <property type="entry name" value="NAC_dom_sf"/>
</dbReference>
<keyword evidence="2" id="KW-0238">DNA-binding</keyword>
<reference evidence="7" key="1">
    <citation type="submission" date="2020-10" db="EMBL/GenBank/DDBJ databases">
        <authorList>
            <person name="Han B."/>
            <person name="Lu T."/>
            <person name="Zhao Q."/>
            <person name="Huang X."/>
            <person name="Zhao Y."/>
        </authorList>
    </citation>
    <scope>NUCLEOTIDE SEQUENCE</scope>
</reference>
<dbReference type="AlphaFoldDB" id="A0A811PXS2"/>